<evidence type="ECO:0000313" key="5">
    <source>
        <dbReference type="Proteomes" id="UP000002852"/>
    </source>
</evidence>
<dbReference type="InterPro" id="IPR000010">
    <property type="entry name" value="Cystatin_dom"/>
</dbReference>
<dbReference type="Proteomes" id="UP000002852">
    <property type="component" value="Unassembled WGS sequence"/>
</dbReference>
<dbReference type="InterPro" id="IPR046350">
    <property type="entry name" value="Cystatin_sf"/>
</dbReference>
<keyword evidence="5" id="KW-1185">Reference proteome</keyword>
<dbReference type="Ensembl" id="ENSXMAT00000032385.1">
    <property type="protein sequence ID" value="ENSXMAP00000029089.1"/>
    <property type="gene ID" value="ENSXMAG00000027233.1"/>
</dbReference>
<protein>
    <submittedName>
        <fullName evidence="4">Cystatin-like</fullName>
    </submittedName>
</protein>
<dbReference type="AlphaFoldDB" id="A0A3B5QBP9"/>
<dbReference type="SUPFAM" id="SSF54403">
    <property type="entry name" value="Cystatin/monellin"/>
    <property type="match status" value="1"/>
</dbReference>
<dbReference type="CDD" id="cd00042">
    <property type="entry name" value="CY"/>
    <property type="match status" value="1"/>
</dbReference>
<keyword evidence="2" id="KW-0732">Signal</keyword>
<dbReference type="GO" id="GO:0004869">
    <property type="term" value="F:cysteine-type endopeptidase inhibitor activity"/>
    <property type="evidence" value="ECO:0007669"/>
    <property type="project" value="InterPro"/>
</dbReference>
<reference evidence="5" key="2">
    <citation type="journal article" date="2013" name="Nat. Genet.">
        <title>The genome of the platyfish, Xiphophorus maculatus, provides insights into evolutionary adaptation and several complex traits.</title>
        <authorList>
            <person name="Schartl M."/>
            <person name="Walter R.B."/>
            <person name="Shen Y."/>
            <person name="Garcia T."/>
            <person name="Catchen J."/>
            <person name="Amores A."/>
            <person name="Braasch I."/>
            <person name="Chalopin D."/>
            <person name="Volff J.N."/>
            <person name="Lesch K.P."/>
            <person name="Bisazza A."/>
            <person name="Minx P."/>
            <person name="Hillier L."/>
            <person name="Wilson R.K."/>
            <person name="Fuerstenberg S."/>
            <person name="Boore J."/>
            <person name="Searle S."/>
            <person name="Postlethwait J.H."/>
            <person name="Warren W.C."/>
        </authorList>
    </citation>
    <scope>NUCLEOTIDE SEQUENCE [LARGE SCALE GENOMIC DNA]</scope>
    <source>
        <strain evidence="5">JP 163 A</strain>
    </source>
</reference>
<dbReference type="Gene3D" id="3.10.450.10">
    <property type="match status" value="1"/>
</dbReference>
<dbReference type="InParanoid" id="A0A3B5QBP9"/>
<evidence type="ECO:0000313" key="4">
    <source>
        <dbReference type="Ensembl" id="ENSXMAP00000029089.1"/>
    </source>
</evidence>
<dbReference type="GO" id="GO:0005615">
    <property type="term" value="C:extracellular space"/>
    <property type="evidence" value="ECO:0007669"/>
    <property type="project" value="TreeGrafter"/>
</dbReference>
<dbReference type="OrthoDB" id="8886803at2759"/>
<reference evidence="4" key="3">
    <citation type="submission" date="2025-08" db="UniProtKB">
        <authorList>
            <consortium name="Ensembl"/>
        </authorList>
    </citation>
    <scope>IDENTIFICATION</scope>
    <source>
        <strain evidence="4">JP 163 A</strain>
    </source>
</reference>
<organism evidence="4 5">
    <name type="scientific">Xiphophorus maculatus</name>
    <name type="common">Southern platyfish</name>
    <name type="synonym">Platypoecilus maculatus</name>
    <dbReference type="NCBI Taxonomy" id="8083"/>
    <lineage>
        <taxon>Eukaryota</taxon>
        <taxon>Metazoa</taxon>
        <taxon>Chordata</taxon>
        <taxon>Craniata</taxon>
        <taxon>Vertebrata</taxon>
        <taxon>Euteleostomi</taxon>
        <taxon>Actinopterygii</taxon>
        <taxon>Neopterygii</taxon>
        <taxon>Teleostei</taxon>
        <taxon>Neoteleostei</taxon>
        <taxon>Acanthomorphata</taxon>
        <taxon>Ovalentaria</taxon>
        <taxon>Atherinomorphae</taxon>
        <taxon>Cyprinodontiformes</taxon>
        <taxon>Poeciliidae</taxon>
        <taxon>Poeciliinae</taxon>
        <taxon>Xiphophorus</taxon>
    </lineage>
</organism>
<dbReference type="RefSeq" id="XP_023193518.1">
    <property type="nucleotide sequence ID" value="XM_023337750.1"/>
</dbReference>
<dbReference type="OMA" id="IKYKIDA"/>
<reference evidence="5" key="1">
    <citation type="submission" date="2012-01" db="EMBL/GenBank/DDBJ databases">
        <authorList>
            <person name="Walter R."/>
            <person name="Schartl M."/>
            <person name="Warren W."/>
        </authorList>
    </citation>
    <scope>NUCLEOTIDE SEQUENCE [LARGE SCALE GENOMIC DNA]</scope>
    <source>
        <strain evidence="5">JP 163 A</strain>
    </source>
</reference>
<dbReference type="PANTHER" id="PTHR46186:SF13">
    <property type="entry name" value="SI:BUSM1-57F23.1"/>
    <property type="match status" value="1"/>
</dbReference>
<dbReference type="SMART" id="SM00043">
    <property type="entry name" value="CY"/>
    <property type="match status" value="1"/>
</dbReference>
<name>A0A3B5QBP9_XIPMA</name>
<feature type="domain" description="Cystatin" evidence="3">
    <location>
        <begin position="27"/>
        <end position="133"/>
    </location>
</feature>
<dbReference type="GeneID" id="111609413"/>
<evidence type="ECO:0000256" key="1">
    <source>
        <dbReference type="ARBA" id="ARBA00009403"/>
    </source>
</evidence>
<dbReference type="GO" id="GO:0031982">
    <property type="term" value="C:vesicle"/>
    <property type="evidence" value="ECO:0007669"/>
    <property type="project" value="TreeGrafter"/>
</dbReference>
<dbReference type="PANTHER" id="PTHR46186">
    <property type="entry name" value="CYSTATIN"/>
    <property type="match status" value="1"/>
</dbReference>
<sequence length="139" mass="15955">MSLPLSLLICLSVFQLCLGAQPEKRFLTKQHWSEKPTESEDVQKAVEFAVERFNKKAKGKMFFKLVSINSAKSQESSKIKYKIDAVFERTKCPEGKNHDVKSCILEKQQLLCQFVVSLNPRKSKYDLKSKKCHEVAEEA</sequence>
<accession>A0A3B5QBP9</accession>
<feature type="signal peptide" evidence="2">
    <location>
        <begin position="1"/>
        <end position="19"/>
    </location>
</feature>
<feature type="chain" id="PRO_5018524204" evidence="2">
    <location>
        <begin position="20"/>
        <end position="139"/>
    </location>
</feature>
<dbReference type="GeneTree" id="ENSGT00940000176112"/>
<evidence type="ECO:0000256" key="2">
    <source>
        <dbReference type="SAM" id="SignalP"/>
    </source>
</evidence>
<evidence type="ECO:0000259" key="3">
    <source>
        <dbReference type="SMART" id="SM00043"/>
    </source>
</evidence>
<dbReference type="Pfam" id="PF00031">
    <property type="entry name" value="Cystatin"/>
    <property type="match status" value="1"/>
</dbReference>
<proteinExistence type="inferred from homology"/>
<reference evidence="4" key="4">
    <citation type="submission" date="2025-09" db="UniProtKB">
        <authorList>
            <consortium name="Ensembl"/>
        </authorList>
    </citation>
    <scope>IDENTIFICATION</scope>
    <source>
        <strain evidence="4">JP 163 A</strain>
    </source>
</reference>
<dbReference type="KEGG" id="xma:111609413"/>
<comment type="similarity">
    <text evidence="1">Belongs to the cystatin family.</text>
</comment>
<dbReference type="GO" id="GO:0005737">
    <property type="term" value="C:cytoplasm"/>
    <property type="evidence" value="ECO:0007669"/>
    <property type="project" value="TreeGrafter"/>
</dbReference>